<dbReference type="PROSITE" id="PS51462">
    <property type="entry name" value="NUDIX"/>
    <property type="match status" value="1"/>
</dbReference>
<dbReference type="InterPro" id="IPR015797">
    <property type="entry name" value="NUDIX_hydrolase-like_dom_sf"/>
</dbReference>
<feature type="domain" description="Nudix hydrolase" evidence="8">
    <location>
        <begin position="88"/>
        <end position="292"/>
    </location>
</feature>
<dbReference type="GO" id="GO:0046872">
    <property type="term" value="F:metal ion binding"/>
    <property type="evidence" value="ECO:0007669"/>
    <property type="project" value="UniProtKB-KW"/>
</dbReference>
<comment type="cofactor">
    <cofactor evidence="2">
        <name>Mg(2+)</name>
        <dbReference type="ChEBI" id="CHEBI:18420"/>
    </cofactor>
</comment>
<evidence type="ECO:0000256" key="5">
    <source>
        <dbReference type="ARBA" id="ARBA00022842"/>
    </source>
</evidence>
<sequence length="415" mass="46287">MFSLWTSIGPRSYQLASRILAVACTHSGIPSPRIPHRHFTALSTHTHNLMFRRRKDLDFFEAAMRGASPKKQSSRRSSSSKSMKELPPANPSASVLLISAANHILLLHRVSSSSTFASAHVFPGGHCSPQDGHLPPPSDPSHHQDSPAYRHAAIRECFEESGILLARKQENTAELVELAEQEREEGRKAVHAEKVPFADWIKQKGGRMDTEGLVPFTRWLTPANIPKRYSTQMYLYFLPLELGPRLGKQTNQMHIPTPDGGVEHTAAKFAWAGEWIEAALKGECVLFPPQFFLLSLVADFLKPPLAGERELDTEQLQKQRGQLMEFVKGEHPPWGEKCISPNPIKKSGDTLWMGMGDAGPELEGTGRGGDKERVLRVELSGEVERGRRTPRPKEVVMRKDLGAGKGEGKGHWWRM</sequence>
<evidence type="ECO:0000256" key="6">
    <source>
        <dbReference type="ARBA" id="ARBA00023211"/>
    </source>
</evidence>
<keyword evidence="5" id="KW-0460">Magnesium</keyword>
<evidence type="ECO:0000256" key="4">
    <source>
        <dbReference type="ARBA" id="ARBA00022801"/>
    </source>
</evidence>
<dbReference type="RefSeq" id="XP_037166722.1">
    <property type="nucleotide sequence ID" value="XM_037306212.1"/>
</dbReference>
<evidence type="ECO:0000256" key="1">
    <source>
        <dbReference type="ARBA" id="ARBA00001936"/>
    </source>
</evidence>
<dbReference type="GeneID" id="59285953"/>
<dbReference type="OrthoDB" id="1695362at2759"/>
<dbReference type="SUPFAM" id="SSF55811">
    <property type="entry name" value="Nudix"/>
    <property type="match status" value="1"/>
</dbReference>
<reference evidence="9 10" key="1">
    <citation type="journal article" date="2020" name="Genomics">
        <title>Complete, high-quality genomes from long-read metagenomic sequencing of two wolf lichen thalli reveals enigmatic genome architecture.</title>
        <authorList>
            <person name="McKenzie S.K."/>
            <person name="Walston R.F."/>
            <person name="Allen J.L."/>
        </authorList>
    </citation>
    <scope>NUCLEOTIDE SEQUENCE [LARGE SCALE GENOMIC DNA]</scope>
    <source>
        <strain evidence="9">WasteWater2</strain>
    </source>
</reference>
<dbReference type="Proteomes" id="UP000578531">
    <property type="component" value="Unassembled WGS sequence"/>
</dbReference>
<protein>
    <recommendedName>
        <fullName evidence="8">Nudix hydrolase domain-containing protein</fullName>
    </recommendedName>
</protein>
<keyword evidence="6" id="KW-0464">Manganese</keyword>
<comment type="cofactor">
    <cofactor evidence="1">
        <name>Mn(2+)</name>
        <dbReference type="ChEBI" id="CHEBI:29035"/>
    </cofactor>
</comment>
<dbReference type="EMBL" id="JACCJC010000014">
    <property type="protein sequence ID" value="KAF6237398.1"/>
    <property type="molecule type" value="Genomic_DNA"/>
</dbReference>
<evidence type="ECO:0000313" key="9">
    <source>
        <dbReference type="EMBL" id="KAF6237398.1"/>
    </source>
</evidence>
<dbReference type="CDD" id="cd18870">
    <property type="entry name" value="NUDIX_AcylCoAdiphos_Nudt19"/>
    <property type="match status" value="1"/>
</dbReference>
<feature type="compositionally biased region" description="Low complexity" evidence="7">
    <location>
        <begin position="69"/>
        <end position="81"/>
    </location>
</feature>
<name>A0A8H6FZ13_9LECA</name>
<keyword evidence="3" id="KW-0479">Metal-binding</keyword>
<evidence type="ECO:0000259" key="8">
    <source>
        <dbReference type="PROSITE" id="PS51462"/>
    </source>
</evidence>
<dbReference type="InterPro" id="IPR000086">
    <property type="entry name" value="NUDIX_hydrolase_dom"/>
</dbReference>
<keyword evidence="4" id="KW-0378">Hydrolase</keyword>
<feature type="region of interest" description="Disordered" evidence="7">
    <location>
        <begin position="127"/>
        <end position="146"/>
    </location>
</feature>
<dbReference type="GO" id="GO:0016818">
    <property type="term" value="F:hydrolase activity, acting on acid anhydrides, in phosphorus-containing anhydrides"/>
    <property type="evidence" value="ECO:0007669"/>
    <property type="project" value="InterPro"/>
</dbReference>
<dbReference type="GO" id="GO:0005739">
    <property type="term" value="C:mitochondrion"/>
    <property type="evidence" value="ECO:0007669"/>
    <property type="project" value="TreeGrafter"/>
</dbReference>
<dbReference type="PANTHER" id="PTHR12318:SF0">
    <property type="entry name" value="ACYL-COENZYME A DIPHOSPHATASE NUDT19"/>
    <property type="match status" value="1"/>
</dbReference>
<dbReference type="Gene3D" id="3.90.79.10">
    <property type="entry name" value="Nucleoside Triphosphate Pyrophosphohydrolase"/>
    <property type="match status" value="1"/>
</dbReference>
<organism evidence="9 10">
    <name type="scientific">Letharia columbiana</name>
    <dbReference type="NCBI Taxonomy" id="112416"/>
    <lineage>
        <taxon>Eukaryota</taxon>
        <taxon>Fungi</taxon>
        <taxon>Dikarya</taxon>
        <taxon>Ascomycota</taxon>
        <taxon>Pezizomycotina</taxon>
        <taxon>Lecanoromycetes</taxon>
        <taxon>OSLEUM clade</taxon>
        <taxon>Lecanoromycetidae</taxon>
        <taxon>Lecanorales</taxon>
        <taxon>Lecanorineae</taxon>
        <taxon>Parmeliaceae</taxon>
        <taxon>Letharia</taxon>
    </lineage>
</organism>
<dbReference type="AlphaFoldDB" id="A0A8H6FZ13"/>
<evidence type="ECO:0000313" key="10">
    <source>
        <dbReference type="Proteomes" id="UP000578531"/>
    </source>
</evidence>
<evidence type="ECO:0000256" key="2">
    <source>
        <dbReference type="ARBA" id="ARBA00001946"/>
    </source>
</evidence>
<keyword evidence="10" id="KW-1185">Reference proteome</keyword>
<proteinExistence type="predicted"/>
<evidence type="ECO:0000256" key="3">
    <source>
        <dbReference type="ARBA" id="ARBA00022723"/>
    </source>
</evidence>
<dbReference type="InterPro" id="IPR039121">
    <property type="entry name" value="NUDT19"/>
</dbReference>
<comment type="caution">
    <text evidence="9">The sequence shown here is derived from an EMBL/GenBank/DDBJ whole genome shotgun (WGS) entry which is preliminary data.</text>
</comment>
<evidence type="ECO:0000256" key="7">
    <source>
        <dbReference type="SAM" id="MobiDB-lite"/>
    </source>
</evidence>
<feature type="region of interest" description="Disordered" evidence="7">
    <location>
        <begin position="64"/>
        <end position="89"/>
    </location>
</feature>
<gene>
    <name evidence="9" type="ORF">HO173_004288</name>
</gene>
<dbReference type="PANTHER" id="PTHR12318">
    <property type="entry name" value="TESTOSTERONE-REGULATED PROTEIN RP2"/>
    <property type="match status" value="1"/>
</dbReference>
<accession>A0A8H6FZ13</accession>